<evidence type="ECO:0000313" key="2">
    <source>
        <dbReference type="Proteomes" id="UP001138997"/>
    </source>
</evidence>
<sequence>MSDLLDKSAWARIDREEKRLGGEKSRPRQKLVTVQELLEASRAAS</sequence>
<dbReference type="Gene3D" id="3.40.50.720">
    <property type="entry name" value="NAD(P)-binding Rossmann-like Domain"/>
    <property type="match status" value="1"/>
</dbReference>
<proteinExistence type="predicted"/>
<accession>A0A9X1NI97</accession>
<comment type="caution">
    <text evidence="1">The sequence shown here is derived from an EMBL/GenBank/DDBJ whole genome shotgun (WGS) entry which is preliminary data.</text>
</comment>
<dbReference type="Proteomes" id="UP001138997">
    <property type="component" value="Unassembled WGS sequence"/>
</dbReference>
<keyword evidence="2" id="KW-1185">Reference proteome</keyword>
<name>A0A9X1NI97_9ACTN</name>
<dbReference type="RefSeq" id="WP_231446276.1">
    <property type="nucleotide sequence ID" value="NZ_JAJOMB010000014.1"/>
</dbReference>
<organism evidence="1 2">
    <name type="scientific">Kineosporia babensis</name>
    <dbReference type="NCBI Taxonomy" id="499548"/>
    <lineage>
        <taxon>Bacteria</taxon>
        <taxon>Bacillati</taxon>
        <taxon>Actinomycetota</taxon>
        <taxon>Actinomycetes</taxon>
        <taxon>Kineosporiales</taxon>
        <taxon>Kineosporiaceae</taxon>
        <taxon>Kineosporia</taxon>
    </lineage>
</organism>
<protein>
    <submittedName>
        <fullName evidence="1">Uncharacterized protein</fullName>
    </submittedName>
</protein>
<dbReference type="EMBL" id="JAJOMB010000014">
    <property type="protein sequence ID" value="MCD5314059.1"/>
    <property type="molecule type" value="Genomic_DNA"/>
</dbReference>
<dbReference type="AlphaFoldDB" id="A0A9X1NI97"/>
<gene>
    <name evidence="1" type="ORF">LR394_24430</name>
</gene>
<reference evidence="1" key="1">
    <citation type="submission" date="2021-11" db="EMBL/GenBank/DDBJ databases">
        <title>Streptomyces corallinus and Kineosporia corallina sp. nov., two new coral-derived marine actinobacteria.</title>
        <authorList>
            <person name="Buangrab K."/>
            <person name="Sutthacheep M."/>
            <person name="Yeemin T."/>
            <person name="Harunari E."/>
            <person name="Igarashi Y."/>
            <person name="Sripreechasak P."/>
            <person name="Kanchanasin P."/>
            <person name="Tanasupawat S."/>
            <person name="Phongsopitanun W."/>
        </authorList>
    </citation>
    <scope>NUCLEOTIDE SEQUENCE</scope>
    <source>
        <strain evidence="1">JCM 31032</strain>
    </source>
</reference>
<evidence type="ECO:0000313" key="1">
    <source>
        <dbReference type="EMBL" id="MCD5314059.1"/>
    </source>
</evidence>